<organism evidence="1 2">
    <name type="scientific">Desulfomonile tiedjei (strain ATCC 49306 / DSM 6799 / DCB-1)</name>
    <dbReference type="NCBI Taxonomy" id="706587"/>
    <lineage>
        <taxon>Bacteria</taxon>
        <taxon>Pseudomonadati</taxon>
        <taxon>Thermodesulfobacteriota</taxon>
        <taxon>Desulfomonilia</taxon>
        <taxon>Desulfomonilales</taxon>
        <taxon>Desulfomonilaceae</taxon>
        <taxon>Desulfomonile</taxon>
    </lineage>
</organism>
<proteinExistence type="predicted"/>
<dbReference type="HOGENOM" id="CLU_775510_0_0_7"/>
<dbReference type="KEGG" id="dti:Desti_1557"/>
<dbReference type="RefSeq" id="WP_014809416.1">
    <property type="nucleotide sequence ID" value="NC_018025.1"/>
</dbReference>
<gene>
    <name evidence="1" type="ordered locus">Desti_1557</name>
</gene>
<dbReference type="eggNOG" id="COG0457">
    <property type="taxonomic scope" value="Bacteria"/>
</dbReference>
<accession>I4C3X7</accession>
<keyword evidence="2" id="KW-1185">Reference proteome</keyword>
<reference evidence="2" key="1">
    <citation type="submission" date="2012-06" db="EMBL/GenBank/DDBJ databases">
        <title>Complete sequence of chromosome of Desulfomonile tiedjei DSM 6799.</title>
        <authorList>
            <person name="Lucas S."/>
            <person name="Copeland A."/>
            <person name="Lapidus A."/>
            <person name="Glavina del Rio T."/>
            <person name="Dalin E."/>
            <person name="Tice H."/>
            <person name="Bruce D."/>
            <person name="Goodwin L."/>
            <person name="Pitluck S."/>
            <person name="Peters L."/>
            <person name="Ovchinnikova G."/>
            <person name="Zeytun A."/>
            <person name="Lu M."/>
            <person name="Kyrpides N."/>
            <person name="Mavromatis K."/>
            <person name="Ivanova N."/>
            <person name="Brettin T."/>
            <person name="Detter J.C."/>
            <person name="Han C."/>
            <person name="Larimer F."/>
            <person name="Land M."/>
            <person name="Hauser L."/>
            <person name="Markowitz V."/>
            <person name="Cheng J.-F."/>
            <person name="Hugenholtz P."/>
            <person name="Woyke T."/>
            <person name="Wu D."/>
            <person name="Spring S."/>
            <person name="Schroeder M."/>
            <person name="Brambilla E."/>
            <person name="Klenk H.-P."/>
            <person name="Eisen J.A."/>
        </authorList>
    </citation>
    <scope>NUCLEOTIDE SEQUENCE [LARGE SCALE GENOMIC DNA]</scope>
    <source>
        <strain evidence="2">ATCC 49306 / DSM 6799 / DCB-1</strain>
    </source>
</reference>
<dbReference type="EMBL" id="CP003360">
    <property type="protein sequence ID" value="AFM24268.1"/>
    <property type="molecule type" value="Genomic_DNA"/>
</dbReference>
<sequence>MRYHLPRNVSHVYPIDRYGIHMILAGKDVPSHFCYSTPNGPAVFEQSQLNEFLPTNRSEALSGAASGIAYGSYLSAIEHFLAEHEADLAQALEKCLSGNSLFVEEVEIIAEKHGSDYHPARVNVLYADRKISFVVNVALSERGKQRLLGDFFVLRSLAGYIRPSFVPEAYFSGSTMIESADGPVFAEMFLAEWFDNFHEFHLKESDEGVPGLELWDFSQGCRMMSRVEEEEIYRQAAYILTWYYNPGSFEEIFPWHHASGDFVVRSDHSTIDVRLITVRQYASRLEIPEDARPDPLQPLLFFLANLTVRMRLDRFDGIGNVAFAGSHAVHACVRGFMDALQVKCAQGFCDPELIREFFRAVRELSPGDLAEIFSCVVGAYHEDAPDVPIILANLPDHILAVYFALQEIAAHPSA</sequence>
<evidence type="ECO:0000313" key="2">
    <source>
        <dbReference type="Proteomes" id="UP000006055"/>
    </source>
</evidence>
<dbReference type="Proteomes" id="UP000006055">
    <property type="component" value="Chromosome"/>
</dbReference>
<dbReference type="OrthoDB" id="5494762at2"/>
<protein>
    <submittedName>
        <fullName evidence="1">Uncharacterized protein</fullName>
    </submittedName>
</protein>
<name>I4C3X7_DESTA</name>
<dbReference type="AlphaFoldDB" id="I4C3X7"/>
<evidence type="ECO:0000313" key="1">
    <source>
        <dbReference type="EMBL" id="AFM24268.1"/>
    </source>
</evidence>
<dbReference type="STRING" id="706587.Desti_1557"/>